<gene>
    <name evidence="1" type="ORF">EWH70_34275</name>
</gene>
<dbReference type="EMBL" id="SFCC01000025">
    <property type="protein sequence ID" value="RZQ59383.1"/>
    <property type="molecule type" value="Genomic_DNA"/>
</dbReference>
<dbReference type="Proteomes" id="UP000292003">
    <property type="component" value="Unassembled WGS sequence"/>
</dbReference>
<evidence type="ECO:0000313" key="1">
    <source>
        <dbReference type="EMBL" id="RZQ59383.1"/>
    </source>
</evidence>
<comment type="caution">
    <text evidence="1">The sequence shown here is derived from an EMBL/GenBank/DDBJ whole genome shotgun (WGS) entry which is preliminary data.</text>
</comment>
<proteinExistence type="predicted"/>
<keyword evidence="2" id="KW-1185">Reference proteome</keyword>
<reference evidence="1 2" key="1">
    <citation type="submission" date="2019-02" db="EMBL/GenBank/DDBJ databases">
        <title>Draft genome sequence of Amycolatopsis sp. 8-3EHSu isolated from roots of Suaeda maritima.</title>
        <authorList>
            <person name="Duangmal K."/>
            <person name="Chantavorakit T."/>
        </authorList>
    </citation>
    <scope>NUCLEOTIDE SEQUENCE [LARGE SCALE GENOMIC DNA]</scope>
    <source>
        <strain evidence="1 2">8-3EHSu</strain>
    </source>
</reference>
<evidence type="ECO:0000313" key="2">
    <source>
        <dbReference type="Proteomes" id="UP000292003"/>
    </source>
</evidence>
<sequence length="226" mass="22444">MGSNASSDMRAGAGNLGGIILRGANALSELERTPPVAGLGPIGRPAAVSAELLHQRLVGALAILLTTLRQLNGVVSSCAEDNQAANGSTMWDTVAPGVLASRAAADGSGASDDPGAVVSVLTHLATAGFGEPGAAGIGDAAQLDDWLSGQPDNQARLSLVEVHAGTSHHLDEVPGGVRPGDVVVLRPPAAPASVGIVGTDGRIYNRGLVGQPAGAARVSVYRPAGH</sequence>
<accession>A0A4Q7IZ81</accession>
<protein>
    <submittedName>
        <fullName evidence="1">WXG100 family type VII secretion target</fullName>
    </submittedName>
</protein>
<name>A0A4Q7IZ81_9PSEU</name>
<dbReference type="OrthoDB" id="3634552at2"/>
<dbReference type="RefSeq" id="WP_130479760.1">
    <property type="nucleotide sequence ID" value="NZ_SFCC01000025.1"/>
</dbReference>
<dbReference type="AlphaFoldDB" id="A0A4Q7IZ81"/>
<organism evidence="1 2">
    <name type="scientific">Amycolatopsis suaedae</name>
    <dbReference type="NCBI Taxonomy" id="2510978"/>
    <lineage>
        <taxon>Bacteria</taxon>
        <taxon>Bacillati</taxon>
        <taxon>Actinomycetota</taxon>
        <taxon>Actinomycetes</taxon>
        <taxon>Pseudonocardiales</taxon>
        <taxon>Pseudonocardiaceae</taxon>
        <taxon>Amycolatopsis</taxon>
    </lineage>
</organism>